<name>T1AMI1_9ZZZZ</name>
<evidence type="ECO:0000256" key="10">
    <source>
        <dbReference type="ARBA" id="ARBA00022723"/>
    </source>
</evidence>
<evidence type="ECO:0000256" key="8">
    <source>
        <dbReference type="ARBA" id="ARBA00013152"/>
    </source>
</evidence>
<keyword evidence="12" id="KW-0460">Magnesium</keyword>
<organism evidence="16">
    <name type="scientific">mine drainage metagenome</name>
    <dbReference type="NCBI Taxonomy" id="410659"/>
    <lineage>
        <taxon>unclassified sequences</taxon>
        <taxon>metagenomes</taxon>
        <taxon>ecological metagenomes</taxon>
    </lineage>
</organism>
<dbReference type="CDD" id="cd07033">
    <property type="entry name" value="TPP_PYR_DXS_TK_like"/>
    <property type="match status" value="1"/>
</dbReference>
<gene>
    <name evidence="16" type="ORF">B2A_03093</name>
</gene>
<evidence type="ECO:0000259" key="15">
    <source>
        <dbReference type="SMART" id="SM00861"/>
    </source>
</evidence>
<evidence type="ECO:0000256" key="5">
    <source>
        <dbReference type="ARBA" id="ARBA00001964"/>
    </source>
</evidence>
<keyword evidence="10" id="KW-0479">Metal-binding</keyword>
<dbReference type="PROSITE" id="PS00802">
    <property type="entry name" value="TRANSKETOLASE_2"/>
    <property type="match status" value="1"/>
</dbReference>
<dbReference type="PANTHER" id="PTHR43522:SF2">
    <property type="entry name" value="TRANSKETOLASE 1-RELATED"/>
    <property type="match status" value="1"/>
</dbReference>
<dbReference type="InterPro" id="IPR005475">
    <property type="entry name" value="Transketolase-like_Pyr-bd"/>
</dbReference>
<dbReference type="FunFam" id="3.40.50.970:FF:000045">
    <property type="entry name" value="Transketolase"/>
    <property type="match status" value="1"/>
</dbReference>
<accession>T1AMI1</accession>
<evidence type="ECO:0000256" key="3">
    <source>
        <dbReference type="ARBA" id="ARBA00001941"/>
    </source>
</evidence>
<dbReference type="SUPFAM" id="SSF52518">
    <property type="entry name" value="Thiamin diphosphate-binding fold (THDP-binding)"/>
    <property type="match status" value="1"/>
</dbReference>
<keyword evidence="9" id="KW-0808">Transferase</keyword>
<reference evidence="16" key="2">
    <citation type="journal article" date="2014" name="ISME J.">
        <title>Microbial stratification in low pH oxic and suboxic macroscopic growths along an acid mine drainage.</title>
        <authorList>
            <person name="Mendez-Garcia C."/>
            <person name="Mesa V."/>
            <person name="Sprenger R.R."/>
            <person name="Richter M."/>
            <person name="Diez M.S."/>
            <person name="Solano J."/>
            <person name="Bargiela R."/>
            <person name="Golyshina O.V."/>
            <person name="Manteca A."/>
            <person name="Ramos J.L."/>
            <person name="Gallego J.R."/>
            <person name="Llorente I."/>
            <person name="Martins Dos Santos V.A."/>
            <person name="Jensen O.N."/>
            <person name="Pelaez A.I."/>
            <person name="Sanchez J."/>
            <person name="Ferrer M."/>
        </authorList>
    </citation>
    <scope>NUCLEOTIDE SEQUENCE</scope>
</reference>
<dbReference type="Gene3D" id="3.40.50.920">
    <property type="match status" value="1"/>
</dbReference>
<dbReference type="Gene3D" id="3.40.50.970">
    <property type="match status" value="1"/>
</dbReference>
<evidence type="ECO:0000256" key="14">
    <source>
        <dbReference type="ARBA" id="ARBA00049473"/>
    </source>
</evidence>
<comment type="cofactor">
    <cofactor evidence="4">
        <name>Mg(2+)</name>
        <dbReference type="ChEBI" id="CHEBI:18420"/>
    </cofactor>
</comment>
<feature type="domain" description="Transketolase-like pyrimidine-binding" evidence="15">
    <location>
        <begin position="1"/>
        <end position="183"/>
    </location>
</feature>
<dbReference type="EMBL" id="AUZZ01002075">
    <property type="protein sequence ID" value="EQD61831.1"/>
    <property type="molecule type" value="Genomic_DNA"/>
</dbReference>
<reference evidence="16" key="1">
    <citation type="submission" date="2013-08" db="EMBL/GenBank/DDBJ databases">
        <authorList>
            <person name="Mendez C."/>
            <person name="Richter M."/>
            <person name="Ferrer M."/>
            <person name="Sanchez J."/>
        </authorList>
    </citation>
    <scope>NUCLEOTIDE SEQUENCE</scope>
</reference>
<dbReference type="PANTHER" id="PTHR43522">
    <property type="entry name" value="TRANSKETOLASE"/>
    <property type="match status" value="1"/>
</dbReference>
<comment type="cofactor">
    <cofactor evidence="3">
        <name>Co(2+)</name>
        <dbReference type="ChEBI" id="CHEBI:48828"/>
    </cofactor>
</comment>
<dbReference type="EC" id="2.2.1.1" evidence="8"/>
<comment type="catalytic activity">
    <reaction evidence="14">
        <text>D-sedoheptulose 7-phosphate + D-glyceraldehyde 3-phosphate = aldehydo-D-ribose 5-phosphate + D-xylulose 5-phosphate</text>
        <dbReference type="Rhea" id="RHEA:10508"/>
        <dbReference type="ChEBI" id="CHEBI:57483"/>
        <dbReference type="ChEBI" id="CHEBI:57737"/>
        <dbReference type="ChEBI" id="CHEBI:58273"/>
        <dbReference type="ChEBI" id="CHEBI:59776"/>
        <dbReference type="EC" id="2.2.1.1"/>
    </reaction>
</comment>
<dbReference type="Pfam" id="PF02779">
    <property type="entry name" value="Transket_pyr"/>
    <property type="match status" value="1"/>
</dbReference>
<evidence type="ECO:0000256" key="2">
    <source>
        <dbReference type="ARBA" id="ARBA00001936"/>
    </source>
</evidence>
<evidence type="ECO:0000256" key="9">
    <source>
        <dbReference type="ARBA" id="ARBA00022679"/>
    </source>
</evidence>
<dbReference type="InterPro" id="IPR033247">
    <property type="entry name" value="Transketolase_fam"/>
</dbReference>
<evidence type="ECO:0000256" key="13">
    <source>
        <dbReference type="ARBA" id="ARBA00023052"/>
    </source>
</evidence>
<dbReference type="GO" id="GO:0005829">
    <property type="term" value="C:cytosol"/>
    <property type="evidence" value="ECO:0007669"/>
    <property type="project" value="TreeGrafter"/>
</dbReference>
<comment type="similarity">
    <text evidence="6">Belongs to the transketolase family.</text>
</comment>
<dbReference type="SMART" id="SM00861">
    <property type="entry name" value="Transket_pyr"/>
    <property type="match status" value="1"/>
</dbReference>
<comment type="cofactor">
    <cofactor evidence="1">
        <name>Ca(2+)</name>
        <dbReference type="ChEBI" id="CHEBI:29108"/>
    </cofactor>
</comment>
<dbReference type="GO" id="GO:0006098">
    <property type="term" value="P:pentose-phosphate shunt"/>
    <property type="evidence" value="ECO:0007669"/>
    <property type="project" value="TreeGrafter"/>
</dbReference>
<dbReference type="AlphaFoldDB" id="T1AMI1"/>
<comment type="caution">
    <text evidence="16">The sequence shown here is derived from an EMBL/GenBank/DDBJ whole genome shotgun (WGS) entry which is preliminary data.</text>
</comment>
<keyword evidence="11" id="KW-0106">Calcium</keyword>
<evidence type="ECO:0000256" key="7">
    <source>
        <dbReference type="ARBA" id="ARBA00011738"/>
    </source>
</evidence>
<comment type="subunit">
    <text evidence="7">Homodimer.</text>
</comment>
<dbReference type="GO" id="GO:0004802">
    <property type="term" value="F:transketolase activity"/>
    <property type="evidence" value="ECO:0007669"/>
    <property type="project" value="UniProtKB-EC"/>
</dbReference>
<comment type="cofactor">
    <cofactor evidence="2">
        <name>Mn(2+)</name>
        <dbReference type="ChEBI" id="CHEBI:29035"/>
    </cofactor>
</comment>
<evidence type="ECO:0000256" key="1">
    <source>
        <dbReference type="ARBA" id="ARBA00001913"/>
    </source>
</evidence>
<dbReference type="InterPro" id="IPR029061">
    <property type="entry name" value="THDP-binding"/>
</dbReference>
<proteinExistence type="inferred from homology"/>
<dbReference type="InterPro" id="IPR009014">
    <property type="entry name" value="Transketo_C/PFOR_II"/>
</dbReference>
<protein>
    <recommendedName>
        <fullName evidence="8">transketolase</fullName>
        <ecNumber evidence="8">2.2.1.1</ecNumber>
    </recommendedName>
</protein>
<dbReference type="GO" id="GO:0046872">
    <property type="term" value="F:metal ion binding"/>
    <property type="evidence" value="ECO:0007669"/>
    <property type="project" value="UniProtKB-KW"/>
</dbReference>
<dbReference type="InterPro" id="IPR055152">
    <property type="entry name" value="Transketolase-like_C_2"/>
</dbReference>
<evidence type="ECO:0000256" key="12">
    <source>
        <dbReference type="ARBA" id="ARBA00022842"/>
    </source>
</evidence>
<evidence type="ECO:0000256" key="6">
    <source>
        <dbReference type="ARBA" id="ARBA00007131"/>
    </source>
</evidence>
<sequence>MSSGKVLNAITAQLPELFGGSADLDPSTKTALLSCGDFNPAAVAGTDLQGSDSAGWSPAGRNLHFGVREHAMGAVANGLAVHGGVLPFTATFMIFSDYMRPPMRLAALMRLHVIFVFTHDSLAVGEDGPTHQPVEQLANLRAVPGLIVIRPCDANETVAAWRVAVEARDQPLVLVFSRQDLPVLDRSRYAPAEGLRQGAYVIRDVTQGTPQLVLIASGSEVHLIVEAAERLHAQGIAVRCVSMPSWELFEAQPQTVRDAVLPPAVRARLAVEMGVSQGWSRYVGDAGAVIGVDRFGASAPAPRLLQEYGFTVEHICARALALLGK</sequence>
<dbReference type="SUPFAM" id="SSF52922">
    <property type="entry name" value="TK C-terminal domain-like"/>
    <property type="match status" value="1"/>
</dbReference>
<keyword evidence="13" id="KW-0786">Thiamine pyrophosphate</keyword>
<comment type="cofactor">
    <cofactor evidence="5">
        <name>thiamine diphosphate</name>
        <dbReference type="ChEBI" id="CHEBI:58937"/>
    </cofactor>
</comment>
<dbReference type="Pfam" id="PF22613">
    <property type="entry name" value="Transketolase_C_1"/>
    <property type="match status" value="1"/>
</dbReference>
<evidence type="ECO:0000256" key="4">
    <source>
        <dbReference type="ARBA" id="ARBA00001946"/>
    </source>
</evidence>
<evidence type="ECO:0000313" key="16">
    <source>
        <dbReference type="EMBL" id="EQD61831.1"/>
    </source>
</evidence>
<evidence type="ECO:0000256" key="11">
    <source>
        <dbReference type="ARBA" id="ARBA00022837"/>
    </source>
</evidence>
<dbReference type="InterPro" id="IPR020826">
    <property type="entry name" value="Transketolase_BS"/>
</dbReference>
<dbReference type="FunFam" id="3.40.50.920:FF:000003">
    <property type="entry name" value="Transketolase"/>
    <property type="match status" value="1"/>
</dbReference>